<dbReference type="EMBL" id="VIRM01000060">
    <property type="protein sequence ID" value="TQS14465.1"/>
    <property type="molecule type" value="Genomic_DNA"/>
</dbReference>
<accession>A0A544YCH3</accession>
<proteinExistence type="predicted"/>
<evidence type="ECO:0000313" key="1">
    <source>
        <dbReference type="EMBL" id="TQS14465.1"/>
    </source>
</evidence>
<gene>
    <name evidence="1" type="ORF">FLX08_34105</name>
</gene>
<dbReference type="RefSeq" id="WP_142624380.1">
    <property type="nucleotide sequence ID" value="NZ_VIRM01000060.1"/>
</dbReference>
<dbReference type="Proteomes" id="UP000316541">
    <property type="component" value="Unassembled WGS sequence"/>
</dbReference>
<dbReference type="PANTHER" id="PTHR34389:SF2">
    <property type="entry name" value="L-RHAMNOSE MUTAROTASE"/>
    <property type="match status" value="1"/>
</dbReference>
<reference evidence="1 2" key="1">
    <citation type="submission" date="2019-07" db="EMBL/GenBank/DDBJ databases">
        <title>Microbispora hainanensis DSM 45428.</title>
        <authorList>
            <person name="Thawai C."/>
        </authorList>
    </citation>
    <scope>NUCLEOTIDE SEQUENCE [LARGE SCALE GENOMIC DNA]</scope>
    <source>
        <strain evidence="1 2">DSM 45428</strain>
    </source>
</reference>
<dbReference type="InterPro" id="IPR008000">
    <property type="entry name" value="Rham/fucose_mutarotase"/>
</dbReference>
<name>A0A544YCH3_9ACTN</name>
<evidence type="ECO:0000313" key="2">
    <source>
        <dbReference type="Proteomes" id="UP000316541"/>
    </source>
</evidence>
<dbReference type="SUPFAM" id="SSF54909">
    <property type="entry name" value="Dimeric alpha+beta barrel"/>
    <property type="match status" value="1"/>
</dbReference>
<dbReference type="Pfam" id="PF05336">
    <property type="entry name" value="rhaM"/>
    <property type="match status" value="1"/>
</dbReference>
<dbReference type="GO" id="GO:0016857">
    <property type="term" value="F:racemase and epimerase activity, acting on carbohydrates and derivatives"/>
    <property type="evidence" value="ECO:0007669"/>
    <property type="project" value="InterPro"/>
</dbReference>
<dbReference type="Gene3D" id="3.30.70.100">
    <property type="match status" value="1"/>
</dbReference>
<protein>
    <submittedName>
        <fullName evidence="1">L-rhamnose mutarotase</fullName>
    </submittedName>
</protein>
<sequence length="121" mass="14231">MSERTGEHGAQPRVQRHAFVVGVRPERREEYLELHRNVWPQVEQTLRDANVTNYSIFIVGDTLFAYYEYVGDDHAADMARIAEDPVTREWWTHTDPCQVRIAEERDPGALWQPLDEVWHLS</sequence>
<dbReference type="PANTHER" id="PTHR34389">
    <property type="entry name" value="L-RHAMNOSE MUTAROTASE"/>
    <property type="match status" value="1"/>
</dbReference>
<comment type="caution">
    <text evidence="1">The sequence shown here is derived from an EMBL/GenBank/DDBJ whole genome shotgun (WGS) entry which is preliminary data.</text>
</comment>
<dbReference type="AlphaFoldDB" id="A0A544YCH3"/>
<dbReference type="InterPro" id="IPR011008">
    <property type="entry name" value="Dimeric_a/b-barrel"/>
</dbReference>
<organism evidence="1 2">
    <name type="scientific">Microbispora hainanensis</name>
    <dbReference type="NCBI Taxonomy" id="568844"/>
    <lineage>
        <taxon>Bacteria</taxon>
        <taxon>Bacillati</taxon>
        <taxon>Actinomycetota</taxon>
        <taxon>Actinomycetes</taxon>
        <taxon>Streptosporangiales</taxon>
        <taxon>Streptosporangiaceae</taxon>
        <taxon>Microbispora</taxon>
    </lineage>
</organism>